<evidence type="ECO:0000256" key="5">
    <source>
        <dbReference type="PROSITE-ProRule" id="PRU00533"/>
    </source>
</evidence>
<evidence type="ECO:0000256" key="1">
    <source>
        <dbReference type="ARBA" id="ARBA00022654"/>
    </source>
</evidence>
<dbReference type="SUPFAM" id="SSF55729">
    <property type="entry name" value="Acyl-CoA N-acyltransferases (Nat)"/>
    <property type="match status" value="1"/>
</dbReference>
<dbReference type="PRINTS" id="PR01549">
    <property type="entry name" value="AUTOINDCRSYN"/>
</dbReference>
<dbReference type="PANTHER" id="PTHR39322:SF1">
    <property type="entry name" value="ISOVALERYL-HOMOSERINE LACTONE SYNTHASE"/>
    <property type="match status" value="1"/>
</dbReference>
<dbReference type="OrthoDB" id="6169313at2"/>
<keyword evidence="8" id="KW-1185">Reference proteome</keyword>
<dbReference type="PANTHER" id="PTHR39322">
    <property type="entry name" value="ACYL-HOMOSERINE-LACTONE SYNTHASE"/>
    <property type="match status" value="1"/>
</dbReference>
<name>A0A5B2V4R0_9HYPH</name>
<dbReference type="AlphaFoldDB" id="A0A5B2V4R0"/>
<dbReference type="InterPro" id="IPR016181">
    <property type="entry name" value="Acyl_CoA_acyltransferase"/>
</dbReference>
<keyword evidence="2 6" id="KW-0808">Transferase</keyword>
<evidence type="ECO:0000256" key="4">
    <source>
        <dbReference type="ARBA" id="ARBA00022929"/>
    </source>
</evidence>
<keyword evidence="3 6" id="KW-0949">S-adenosyl-L-methionine</keyword>
<accession>A0A5B2V4R0</accession>
<comment type="caution">
    <text evidence="7">The sequence shown here is derived from an EMBL/GenBank/DDBJ whole genome shotgun (WGS) entry which is preliminary data.</text>
</comment>
<gene>
    <name evidence="7" type="ORF">F0L46_24785</name>
</gene>
<dbReference type="Proteomes" id="UP000323142">
    <property type="component" value="Unassembled WGS sequence"/>
</dbReference>
<dbReference type="GO" id="GO:0007165">
    <property type="term" value="P:signal transduction"/>
    <property type="evidence" value="ECO:0007669"/>
    <property type="project" value="TreeGrafter"/>
</dbReference>
<dbReference type="PROSITE" id="PS51187">
    <property type="entry name" value="AUTOINDUCER_SYNTH_2"/>
    <property type="match status" value="1"/>
</dbReference>
<comment type="similarity">
    <text evidence="5 6">Belongs to the autoinducer synthase family.</text>
</comment>
<dbReference type="InterPro" id="IPR001690">
    <property type="entry name" value="Autoind_synthase"/>
</dbReference>
<dbReference type="EC" id="2.3.1.184" evidence="6"/>
<sequence length="238" mass="26394">MAPLPSSRQISPVAREGEVMLLLIDCHNHHRHGALLEKAYRFRHRHFVDRLKWEALRKPDGREIDQFDGPDCVHVIGVENDEVASYVRLLPTTRPHLQSHVYPEILQGAQAPTGPGIYEWTRGSVDPNKRDGSTGIDRTTAGFWLGVAEAAEHLGLDGLLVQSHPMMMGRILELGWQVKPLALPTTYDGAPIVSYYAGMSPKTLPKLRATFGISHPLLVIEDRAPAAPGAPTRPRYPS</sequence>
<dbReference type="GO" id="GO:0061579">
    <property type="term" value="F:N-acyl homoserine lactone synthase activity"/>
    <property type="evidence" value="ECO:0007669"/>
    <property type="project" value="UniProtKB-UniRule"/>
</dbReference>
<organism evidence="7 8">
    <name type="scientific">Salinarimonas soli</name>
    <dbReference type="NCBI Taxonomy" id="1638099"/>
    <lineage>
        <taxon>Bacteria</taxon>
        <taxon>Pseudomonadati</taxon>
        <taxon>Pseudomonadota</taxon>
        <taxon>Alphaproteobacteria</taxon>
        <taxon>Hyphomicrobiales</taxon>
        <taxon>Salinarimonadaceae</taxon>
        <taxon>Salinarimonas</taxon>
    </lineage>
</organism>
<proteinExistence type="inferred from homology"/>
<keyword evidence="1 5" id="KW-0673">Quorum sensing</keyword>
<dbReference type="Pfam" id="PF00765">
    <property type="entry name" value="Autoind_synth"/>
    <property type="match status" value="1"/>
</dbReference>
<evidence type="ECO:0000256" key="2">
    <source>
        <dbReference type="ARBA" id="ARBA00022679"/>
    </source>
</evidence>
<protein>
    <recommendedName>
        <fullName evidence="6">Acyl-homoserine-lactone synthase</fullName>
        <ecNumber evidence="6">2.3.1.184</ecNumber>
    </recommendedName>
    <alternativeName>
        <fullName evidence="6">Autoinducer synthesis protein</fullName>
    </alternativeName>
</protein>
<comment type="catalytic activity">
    <reaction evidence="6">
        <text>a fatty acyl-[ACP] + S-adenosyl-L-methionine = an N-acyl-L-homoserine lactone + S-methyl-5'-thioadenosine + holo-[ACP] + H(+)</text>
        <dbReference type="Rhea" id="RHEA:10096"/>
        <dbReference type="Rhea" id="RHEA-COMP:9685"/>
        <dbReference type="Rhea" id="RHEA-COMP:14125"/>
        <dbReference type="ChEBI" id="CHEBI:15378"/>
        <dbReference type="ChEBI" id="CHEBI:17509"/>
        <dbReference type="ChEBI" id="CHEBI:55474"/>
        <dbReference type="ChEBI" id="CHEBI:59789"/>
        <dbReference type="ChEBI" id="CHEBI:64479"/>
        <dbReference type="ChEBI" id="CHEBI:138651"/>
        <dbReference type="EC" id="2.3.1.184"/>
    </reaction>
</comment>
<evidence type="ECO:0000256" key="6">
    <source>
        <dbReference type="RuleBase" id="RU361135"/>
    </source>
</evidence>
<dbReference type="EMBL" id="VUOA01000056">
    <property type="protein sequence ID" value="KAA2233137.1"/>
    <property type="molecule type" value="Genomic_DNA"/>
</dbReference>
<reference evidence="7 8" key="1">
    <citation type="submission" date="2019-09" db="EMBL/GenBank/DDBJ databases">
        <title>Salinarimonas rosea gen. nov., sp. nov., a new member of the a-2 subgroup of the Proteobacteria.</title>
        <authorList>
            <person name="Liu J."/>
        </authorList>
    </citation>
    <scope>NUCLEOTIDE SEQUENCE [LARGE SCALE GENOMIC DNA]</scope>
    <source>
        <strain evidence="7 8">BN140002</strain>
    </source>
</reference>
<keyword evidence="4 5" id="KW-0071">Autoinducer synthesis</keyword>
<evidence type="ECO:0000256" key="3">
    <source>
        <dbReference type="ARBA" id="ARBA00022691"/>
    </source>
</evidence>
<evidence type="ECO:0000313" key="8">
    <source>
        <dbReference type="Proteomes" id="UP000323142"/>
    </source>
</evidence>
<dbReference type="GO" id="GO:0009372">
    <property type="term" value="P:quorum sensing"/>
    <property type="evidence" value="ECO:0007669"/>
    <property type="project" value="UniProtKB-UniRule"/>
</dbReference>
<reference evidence="7 8" key="2">
    <citation type="submission" date="2019-09" db="EMBL/GenBank/DDBJ databases">
        <authorList>
            <person name="Jin C."/>
        </authorList>
    </citation>
    <scope>NUCLEOTIDE SEQUENCE [LARGE SCALE GENOMIC DNA]</scope>
    <source>
        <strain evidence="7 8">BN140002</strain>
    </source>
</reference>
<evidence type="ECO:0000313" key="7">
    <source>
        <dbReference type="EMBL" id="KAA2233137.1"/>
    </source>
</evidence>
<dbReference type="Gene3D" id="3.40.630.30">
    <property type="match status" value="1"/>
</dbReference>